<feature type="chain" id="PRO_5032619589" evidence="2">
    <location>
        <begin position="31"/>
        <end position="298"/>
    </location>
</feature>
<feature type="signal peptide" evidence="2">
    <location>
        <begin position="1"/>
        <end position="30"/>
    </location>
</feature>
<comment type="caution">
    <text evidence="3">The sequence shown here is derived from an EMBL/GenBank/DDBJ whole genome shotgun (WGS) entry which is preliminary data.</text>
</comment>
<reference evidence="3" key="1">
    <citation type="submission" date="2020-07" db="EMBL/GenBank/DDBJ databases">
        <title>Genome sequence and genetic diversity analysis of an under-domesticated orphan crop, white fonio (Digitaria exilis).</title>
        <authorList>
            <person name="Bennetzen J.L."/>
            <person name="Chen S."/>
            <person name="Ma X."/>
            <person name="Wang X."/>
            <person name="Yssel A.E.J."/>
            <person name="Chaluvadi S.R."/>
            <person name="Johnson M."/>
            <person name="Gangashetty P."/>
            <person name="Hamidou F."/>
            <person name="Sanogo M.D."/>
            <person name="Zwaenepoel A."/>
            <person name="Wallace J."/>
            <person name="Van De Peer Y."/>
            <person name="Van Deynze A."/>
        </authorList>
    </citation>
    <scope>NUCLEOTIDE SEQUENCE</scope>
    <source>
        <tissue evidence="3">Leaves</tissue>
    </source>
</reference>
<feature type="compositionally biased region" description="Acidic residues" evidence="1">
    <location>
        <begin position="128"/>
        <end position="137"/>
    </location>
</feature>
<gene>
    <name evidence="3" type="ORF">HU200_041073</name>
</gene>
<accession>A0A835BG60</accession>
<sequence>MLAAALVLVVVTHAGTISSLLFSFSPRSHAQSHRPAAAAEATASEIIWFGFQFAFPPLIFHLQLHRHLNPDPAALTNIISPFPPEFRAARKRSLAPGSSTQNLAAAQGRQLLEAESGGRRGPCPPPPDSEEVDEVGEGPDLISGLPDDLLSKIITPGSHYRPLWRAAPLNLKAAVEHRNQDEGMAAITGTLRAHGGPVRRVSLPWHGDCHHFPELDCVLIQSSPGLNNLQEFDLHYVPRIEYYSQLLPVPHSVASVLSFSIRSSSSKEKFLQFPMRSACTLSSHAPIEQLRLSHLSDP</sequence>
<organism evidence="3 4">
    <name type="scientific">Digitaria exilis</name>
    <dbReference type="NCBI Taxonomy" id="1010633"/>
    <lineage>
        <taxon>Eukaryota</taxon>
        <taxon>Viridiplantae</taxon>
        <taxon>Streptophyta</taxon>
        <taxon>Embryophyta</taxon>
        <taxon>Tracheophyta</taxon>
        <taxon>Spermatophyta</taxon>
        <taxon>Magnoliopsida</taxon>
        <taxon>Liliopsida</taxon>
        <taxon>Poales</taxon>
        <taxon>Poaceae</taxon>
        <taxon>PACMAD clade</taxon>
        <taxon>Panicoideae</taxon>
        <taxon>Panicodae</taxon>
        <taxon>Paniceae</taxon>
        <taxon>Anthephorinae</taxon>
        <taxon>Digitaria</taxon>
    </lineage>
</organism>
<evidence type="ECO:0000313" key="4">
    <source>
        <dbReference type="Proteomes" id="UP000636709"/>
    </source>
</evidence>
<dbReference type="EMBL" id="JACEFO010001972">
    <property type="protein sequence ID" value="KAF8690698.1"/>
    <property type="molecule type" value="Genomic_DNA"/>
</dbReference>
<name>A0A835BG60_9POAL</name>
<protein>
    <submittedName>
        <fullName evidence="3">Uncharacterized protein</fullName>
    </submittedName>
</protein>
<keyword evidence="4" id="KW-1185">Reference proteome</keyword>
<keyword evidence="2" id="KW-0732">Signal</keyword>
<evidence type="ECO:0000256" key="2">
    <source>
        <dbReference type="SAM" id="SignalP"/>
    </source>
</evidence>
<proteinExistence type="predicted"/>
<feature type="region of interest" description="Disordered" evidence="1">
    <location>
        <begin position="114"/>
        <end position="140"/>
    </location>
</feature>
<dbReference type="Proteomes" id="UP000636709">
    <property type="component" value="Unassembled WGS sequence"/>
</dbReference>
<evidence type="ECO:0000256" key="1">
    <source>
        <dbReference type="SAM" id="MobiDB-lite"/>
    </source>
</evidence>
<dbReference type="AlphaFoldDB" id="A0A835BG60"/>
<evidence type="ECO:0000313" key="3">
    <source>
        <dbReference type="EMBL" id="KAF8690698.1"/>
    </source>
</evidence>